<keyword evidence="8" id="KW-1185">Reference proteome</keyword>
<evidence type="ECO:0000313" key="8">
    <source>
        <dbReference type="Proteomes" id="UP000606498"/>
    </source>
</evidence>
<dbReference type="SUPFAM" id="SSF55073">
    <property type="entry name" value="Nucleotide cyclase"/>
    <property type="match status" value="1"/>
</dbReference>
<feature type="transmembrane region" description="Helical" evidence="4">
    <location>
        <begin position="335"/>
        <end position="356"/>
    </location>
</feature>
<feature type="transmembrane region" description="Helical" evidence="4">
    <location>
        <begin position="184"/>
        <end position="205"/>
    </location>
</feature>
<feature type="transmembrane region" description="Helical" evidence="4">
    <location>
        <begin position="368"/>
        <end position="387"/>
    </location>
</feature>
<organism evidence="7 8">
    <name type="scientific">Shewanella carassii</name>
    <dbReference type="NCBI Taxonomy" id="1987584"/>
    <lineage>
        <taxon>Bacteria</taxon>
        <taxon>Pseudomonadati</taxon>
        <taxon>Pseudomonadota</taxon>
        <taxon>Gammaproteobacteria</taxon>
        <taxon>Alteromonadales</taxon>
        <taxon>Shewanellaceae</taxon>
        <taxon>Shewanella</taxon>
    </lineage>
</organism>
<sequence length="633" mass="71665">MANAYSVLLLFCSLLSLAVNAAPEVEISASKGLDLDLRPSTKIYEMTTDSHLGLVQKLPASAWRAANDYRFVNLKPHGLWFNFTLIATEPGNYSRLLTFNNPSLDKLEIYHFIDDRLQRQLTLGDSQPFSYRNILSTDFLYAFEIKYPEKHQFWLKLTTSGSSYLPIHLWEPHVLLQSHETRNLLNGIQLGALAAIGLFALFIALTTRSFSYSYYAGYVLTMTLLVACINGNAFRYLWPNLPQLQQHIIPLLVPLVIAFGILFTEKVLQLKYNNIRMLRACRYTAASAIILMFASVLLNYSLAIYIELYAVMTVSIMLLFFSILQALRGNKLAKLYTISWSGMTLGIFISCLMYLGLIKLPLMPQTPVLLGLTFEVVFMAAVLAIRYNDERKSKQRIQQEALRQAERIREAREETLRMEAESNEKLERMVQERTLELEIALRELNEANQKLTEQATIDSLTGVKNRATFDKRLQAEGRISRRQQTPLALLMLDIDKFKTINDNHGHLAGDQTLKCIADTLRNILKRPSDLVSRFGGEEFAIILPNTDTNGALSIAEQIRHAIASLNVSWGERVIPMTASIGVSIAIIESDLHITQLLEQADKALYRAKNSGRDRVCAFDPTQDTLSDPVRSQN</sequence>
<evidence type="ECO:0000259" key="6">
    <source>
        <dbReference type="PROSITE" id="PS50887"/>
    </source>
</evidence>
<dbReference type="Gene3D" id="3.30.70.270">
    <property type="match status" value="1"/>
</dbReference>
<dbReference type="EMBL" id="BMKO01000012">
    <property type="protein sequence ID" value="GGE91857.1"/>
    <property type="molecule type" value="Genomic_DNA"/>
</dbReference>
<keyword evidence="5" id="KW-0732">Signal</keyword>
<dbReference type="Pfam" id="PF07696">
    <property type="entry name" value="7TMR-DISMED2"/>
    <property type="match status" value="1"/>
</dbReference>
<dbReference type="PANTHER" id="PTHR45138">
    <property type="entry name" value="REGULATORY COMPONENTS OF SENSORY TRANSDUCTION SYSTEM"/>
    <property type="match status" value="1"/>
</dbReference>
<keyword evidence="4" id="KW-0472">Membrane</keyword>
<dbReference type="InterPro" id="IPR000160">
    <property type="entry name" value="GGDEF_dom"/>
</dbReference>
<feature type="transmembrane region" description="Helical" evidence="4">
    <location>
        <begin position="248"/>
        <end position="268"/>
    </location>
</feature>
<keyword evidence="7" id="KW-0418">Kinase</keyword>
<feature type="coiled-coil region" evidence="3">
    <location>
        <begin position="394"/>
        <end position="454"/>
    </location>
</feature>
<dbReference type="InterPro" id="IPR050469">
    <property type="entry name" value="Diguanylate_Cyclase"/>
</dbReference>
<dbReference type="InterPro" id="IPR029787">
    <property type="entry name" value="Nucleotide_cyclase"/>
</dbReference>
<accession>A0ABQ1TDB1</accession>
<evidence type="ECO:0000256" key="5">
    <source>
        <dbReference type="SAM" id="SignalP"/>
    </source>
</evidence>
<dbReference type="InterPro" id="IPR011623">
    <property type="entry name" value="7TMR_DISM_rcpt_extracell_dom1"/>
</dbReference>
<gene>
    <name evidence="7" type="ORF">GCM10011520_35320</name>
</gene>
<feature type="chain" id="PRO_5045905989" description="diguanylate cyclase" evidence="5">
    <location>
        <begin position="22"/>
        <end position="633"/>
    </location>
</feature>
<comment type="caution">
    <text evidence="7">The sequence shown here is derived from an EMBL/GenBank/DDBJ whole genome shotgun (WGS) entry which is preliminary data.</text>
</comment>
<evidence type="ECO:0000256" key="3">
    <source>
        <dbReference type="SAM" id="Coils"/>
    </source>
</evidence>
<reference evidence="8" key="1">
    <citation type="journal article" date="2019" name="Int. J. Syst. Evol. Microbiol.">
        <title>The Global Catalogue of Microorganisms (GCM) 10K type strain sequencing project: providing services to taxonomists for standard genome sequencing and annotation.</title>
        <authorList>
            <consortium name="The Broad Institute Genomics Platform"/>
            <consortium name="The Broad Institute Genome Sequencing Center for Infectious Disease"/>
            <person name="Wu L."/>
            <person name="Ma J."/>
        </authorList>
    </citation>
    <scope>NUCLEOTIDE SEQUENCE [LARGE SCALE GENOMIC DNA]</scope>
    <source>
        <strain evidence="8">CGMCC 1.16033</strain>
    </source>
</reference>
<dbReference type="Pfam" id="PF00990">
    <property type="entry name" value="GGDEF"/>
    <property type="match status" value="1"/>
</dbReference>
<evidence type="ECO:0000256" key="2">
    <source>
        <dbReference type="ARBA" id="ARBA00034247"/>
    </source>
</evidence>
<evidence type="ECO:0000256" key="4">
    <source>
        <dbReference type="SAM" id="Phobius"/>
    </source>
</evidence>
<feature type="transmembrane region" description="Helical" evidence="4">
    <location>
        <begin position="212"/>
        <end position="236"/>
    </location>
</feature>
<comment type="catalytic activity">
    <reaction evidence="2">
        <text>2 GTP = 3',3'-c-di-GMP + 2 diphosphate</text>
        <dbReference type="Rhea" id="RHEA:24898"/>
        <dbReference type="ChEBI" id="CHEBI:33019"/>
        <dbReference type="ChEBI" id="CHEBI:37565"/>
        <dbReference type="ChEBI" id="CHEBI:58805"/>
        <dbReference type="EC" id="2.7.7.65"/>
    </reaction>
</comment>
<dbReference type="PROSITE" id="PS50887">
    <property type="entry name" value="GGDEF"/>
    <property type="match status" value="1"/>
</dbReference>
<dbReference type="NCBIfam" id="TIGR00254">
    <property type="entry name" value="GGDEF"/>
    <property type="match status" value="1"/>
</dbReference>
<name>A0ABQ1TDB1_9GAMM</name>
<keyword evidence="7" id="KW-0808">Transferase</keyword>
<feature type="transmembrane region" description="Helical" evidence="4">
    <location>
        <begin position="280"/>
        <end position="298"/>
    </location>
</feature>
<evidence type="ECO:0000256" key="1">
    <source>
        <dbReference type="ARBA" id="ARBA00012528"/>
    </source>
</evidence>
<dbReference type="CDD" id="cd01949">
    <property type="entry name" value="GGDEF"/>
    <property type="match status" value="1"/>
</dbReference>
<dbReference type="GO" id="GO:0016301">
    <property type="term" value="F:kinase activity"/>
    <property type="evidence" value="ECO:0007669"/>
    <property type="project" value="UniProtKB-KW"/>
</dbReference>
<dbReference type="RefSeq" id="WP_100141849.1">
    <property type="nucleotide sequence ID" value="NZ_BMKO01000012.1"/>
</dbReference>
<dbReference type="InterPro" id="IPR011622">
    <property type="entry name" value="7TMR_DISM_rcpt_extracell_dom2"/>
</dbReference>
<dbReference type="EC" id="2.7.7.65" evidence="1"/>
<keyword evidence="4" id="KW-0812">Transmembrane</keyword>
<feature type="domain" description="GGDEF" evidence="6">
    <location>
        <begin position="485"/>
        <end position="620"/>
    </location>
</feature>
<proteinExistence type="predicted"/>
<dbReference type="Gene3D" id="2.60.40.2380">
    <property type="match status" value="1"/>
</dbReference>
<dbReference type="InterPro" id="IPR043128">
    <property type="entry name" value="Rev_trsase/Diguanyl_cyclase"/>
</dbReference>
<protein>
    <recommendedName>
        <fullName evidence="1">diguanylate cyclase</fullName>
        <ecNumber evidence="1">2.7.7.65</ecNumber>
    </recommendedName>
</protein>
<feature type="signal peptide" evidence="5">
    <location>
        <begin position="1"/>
        <end position="21"/>
    </location>
</feature>
<dbReference type="Pfam" id="PF07695">
    <property type="entry name" value="7TMR-DISM_7TM"/>
    <property type="match status" value="1"/>
</dbReference>
<feature type="transmembrane region" description="Helical" evidence="4">
    <location>
        <begin position="304"/>
        <end position="323"/>
    </location>
</feature>
<dbReference type="Proteomes" id="UP000606498">
    <property type="component" value="Unassembled WGS sequence"/>
</dbReference>
<dbReference type="SMART" id="SM00267">
    <property type="entry name" value="GGDEF"/>
    <property type="match status" value="1"/>
</dbReference>
<dbReference type="PANTHER" id="PTHR45138:SF9">
    <property type="entry name" value="DIGUANYLATE CYCLASE DGCM-RELATED"/>
    <property type="match status" value="1"/>
</dbReference>
<keyword evidence="3" id="KW-0175">Coiled coil</keyword>
<keyword evidence="4" id="KW-1133">Transmembrane helix</keyword>
<evidence type="ECO:0000313" key="7">
    <source>
        <dbReference type="EMBL" id="GGE91857.1"/>
    </source>
</evidence>